<keyword evidence="4 6" id="KW-1133">Transmembrane helix</keyword>
<dbReference type="PANTHER" id="PTHR30250:SF11">
    <property type="entry name" value="O-ANTIGEN TRANSPORTER-RELATED"/>
    <property type="match status" value="1"/>
</dbReference>
<protein>
    <submittedName>
        <fullName evidence="7">Oligosaccharide flippase family protein</fullName>
    </submittedName>
</protein>
<dbReference type="AlphaFoldDB" id="A0AAU7X9W2"/>
<gene>
    <name evidence="7" type="ORF">ABS361_21435</name>
</gene>
<sequence length="420" mass="44762">MTSNLLKLAKRHRRTAAQAAMVLLRLGNAGAKFALTIYMARYLGLADVGAYGLIVGLVTGLPVILSFGIHDWTSRLVVGLDRSAAIPIATTRLATTFAIELAVQALLWAGAMWFGPPIGATTAMLIAAILLLEHLSLDAFSLQIGRGQAVAANILFFIRSGLWPLIAILWGLIDPGARSLDTVLLCWVGGLSLSWIAIAILAVTRGWWRFAGFDRDYLRRAFVGGVPFWIADIGVVGNLYLDRFLVSYFLGMEAVGIYTFFWSYTNVVHTLAVNGIMLPQMPALVSAARTGDTALIGKERRRIALETARWGIGLALAAGLVMPALLPLMGRPILAASLPVFALIMLGTLARMTSEGLGFVLISQHRDQAIATTAIGAVIASAALNSALIPLLGLYGAAAAYVMVGLGLTLARRRIAAKAD</sequence>
<dbReference type="EMBL" id="CP158568">
    <property type="protein sequence ID" value="XBY44536.1"/>
    <property type="molecule type" value="Genomic_DNA"/>
</dbReference>
<feature type="transmembrane region" description="Helical" evidence="6">
    <location>
        <begin position="394"/>
        <end position="411"/>
    </location>
</feature>
<dbReference type="RefSeq" id="WP_407049629.1">
    <property type="nucleotide sequence ID" value="NZ_CP158568.1"/>
</dbReference>
<dbReference type="KEGG" id="mflg:ABS361_21435"/>
<keyword evidence="3 6" id="KW-0812">Transmembrane</keyword>
<feature type="transmembrane region" description="Helical" evidence="6">
    <location>
        <begin position="120"/>
        <end position="137"/>
    </location>
</feature>
<feature type="transmembrane region" description="Helical" evidence="6">
    <location>
        <begin position="369"/>
        <end position="388"/>
    </location>
</feature>
<name>A0AAU7X9W2_9HYPH</name>
<proteinExistence type="predicted"/>
<feature type="transmembrane region" description="Helical" evidence="6">
    <location>
        <begin position="149"/>
        <end position="170"/>
    </location>
</feature>
<dbReference type="PANTHER" id="PTHR30250">
    <property type="entry name" value="PST FAMILY PREDICTED COLANIC ACID TRANSPORTER"/>
    <property type="match status" value="1"/>
</dbReference>
<evidence type="ECO:0000256" key="5">
    <source>
        <dbReference type="ARBA" id="ARBA00023136"/>
    </source>
</evidence>
<dbReference type="InterPro" id="IPR050833">
    <property type="entry name" value="Poly_Biosynth_Transport"/>
</dbReference>
<evidence type="ECO:0000256" key="2">
    <source>
        <dbReference type="ARBA" id="ARBA00022475"/>
    </source>
</evidence>
<evidence type="ECO:0000313" key="7">
    <source>
        <dbReference type="EMBL" id="XBY44536.1"/>
    </source>
</evidence>
<keyword evidence="2" id="KW-1003">Cell membrane</keyword>
<feature type="transmembrane region" description="Helical" evidence="6">
    <location>
        <begin position="50"/>
        <end position="72"/>
    </location>
</feature>
<feature type="transmembrane region" description="Helical" evidence="6">
    <location>
        <begin position="182"/>
        <end position="208"/>
    </location>
</feature>
<dbReference type="InterPro" id="IPR002797">
    <property type="entry name" value="Polysacc_synth"/>
</dbReference>
<keyword evidence="5 6" id="KW-0472">Membrane</keyword>
<evidence type="ECO:0000256" key="1">
    <source>
        <dbReference type="ARBA" id="ARBA00004651"/>
    </source>
</evidence>
<feature type="transmembrane region" description="Helical" evidence="6">
    <location>
        <begin position="261"/>
        <end position="279"/>
    </location>
</feature>
<feature type="transmembrane region" description="Helical" evidence="6">
    <location>
        <begin position="220"/>
        <end position="241"/>
    </location>
</feature>
<dbReference type="GO" id="GO:0005886">
    <property type="term" value="C:plasma membrane"/>
    <property type="evidence" value="ECO:0007669"/>
    <property type="project" value="UniProtKB-SubCell"/>
</dbReference>
<evidence type="ECO:0000256" key="4">
    <source>
        <dbReference type="ARBA" id="ARBA00022989"/>
    </source>
</evidence>
<evidence type="ECO:0000256" key="3">
    <source>
        <dbReference type="ARBA" id="ARBA00022692"/>
    </source>
</evidence>
<comment type="subcellular location">
    <subcellularLocation>
        <location evidence="1">Cell membrane</location>
        <topology evidence="1">Multi-pass membrane protein</topology>
    </subcellularLocation>
</comment>
<evidence type="ECO:0000256" key="6">
    <source>
        <dbReference type="SAM" id="Phobius"/>
    </source>
</evidence>
<dbReference type="Pfam" id="PF01943">
    <property type="entry name" value="Polysacc_synt"/>
    <property type="match status" value="1"/>
</dbReference>
<reference evidence="7" key="1">
    <citation type="submission" date="2024-06" db="EMBL/GenBank/DDBJ databases">
        <title>Methylostella associata gen. nov., sp. nov., a novel Ancalomicrobiaceae-affiliated facultatively methylotrophic bacteria that feed on methanotrophs of the genus Methylococcus.</title>
        <authorList>
            <person name="Saltykova V."/>
            <person name="Danilova O.V."/>
            <person name="Oshkin I.Y."/>
            <person name="Belova S.E."/>
            <person name="Pimenov N.V."/>
            <person name="Dedysh S.N."/>
        </authorList>
    </citation>
    <scope>NUCLEOTIDE SEQUENCE</scope>
    <source>
        <strain evidence="7">S20</strain>
    </source>
</reference>
<accession>A0AAU7X9W2</accession>
<organism evidence="7">
    <name type="scientific">Methyloraptor flagellatus</name>
    <dbReference type="NCBI Taxonomy" id="3162530"/>
    <lineage>
        <taxon>Bacteria</taxon>
        <taxon>Pseudomonadati</taxon>
        <taxon>Pseudomonadota</taxon>
        <taxon>Alphaproteobacteria</taxon>
        <taxon>Hyphomicrobiales</taxon>
        <taxon>Ancalomicrobiaceae</taxon>
        <taxon>Methyloraptor</taxon>
    </lineage>
</organism>
<feature type="transmembrane region" description="Helical" evidence="6">
    <location>
        <begin position="308"/>
        <end position="326"/>
    </location>
</feature>
<feature type="transmembrane region" description="Helical" evidence="6">
    <location>
        <begin position="93"/>
        <end position="114"/>
    </location>
</feature>